<dbReference type="InterPro" id="IPR029044">
    <property type="entry name" value="Nucleotide-diphossugar_trans"/>
</dbReference>
<dbReference type="Pfam" id="PF00535">
    <property type="entry name" value="Glycos_transf_2"/>
    <property type="match status" value="1"/>
</dbReference>
<keyword evidence="2" id="KW-0328">Glycosyltransferase</keyword>
<keyword evidence="3" id="KW-0808">Transferase</keyword>
<reference evidence="11" key="1">
    <citation type="submission" date="2020-05" db="EMBL/GenBank/DDBJ databases">
        <authorList>
            <person name="Chiriac C."/>
            <person name="Salcher M."/>
            <person name="Ghai R."/>
            <person name="Kavagutti S V."/>
        </authorList>
    </citation>
    <scope>NUCLEOTIDE SEQUENCE</scope>
</reference>
<dbReference type="EMBL" id="CAEZVY010000006">
    <property type="protein sequence ID" value="CAB4634748.1"/>
    <property type="molecule type" value="Genomic_DNA"/>
</dbReference>
<keyword evidence="5" id="KW-0448">Lipopolysaccharide biosynthesis</keyword>
<dbReference type="InterPro" id="IPR050256">
    <property type="entry name" value="Glycosyltransferase_2"/>
</dbReference>
<evidence type="ECO:0000256" key="4">
    <source>
        <dbReference type="ARBA" id="ARBA00022692"/>
    </source>
</evidence>
<keyword evidence="1" id="KW-1003">Cell membrane</keyword>
<feature type="compositionally biased region" description="Basic and acidic residues" evidence="8">
    <location>
        <begin position="370"/>
        <end position="380"/>
    </location>
</feature>
<dbReference type="PANTHER" id="PTHR48090">
    <property type="entry name" value="UNDECAPRENYL-PHOSPHATE 4-DEOXY-4-FORMAMIDO-L-ARABINOSE TRANSFERASE-RELATED"/>
    <property type="match status" value="1"/>
</dbReference>
<dbReference type="Gene3D" id="3.90.550.10">
    <property type="entry name" value="Spore Coat Polysaccharide Biosynthesis Protein SpsA, Chain A"/>
    <property type="match status" value="1"/>
</dbReference>
<name>A0A6J6JDL0_9ZZZZ</name>
<evidence type="ECO:0000256" key="2">
    <source>
        <dbReference type="ARBA" id="ARBA00022676"/>
    </source>
</evidence>
<evidence type="ECO:0000259" key="10">
    <source>
        <dbReference type="Pfam" id="PF00535"/>
    </source>
</evidence>
<accession>A0A6J6JDL0</accession>
<dbReference type="AlphaFoldDB" id="A0A6J6JDL0"/>
<dbReference type="GO" id="GO:0009103">
    <property type="term" value="P:lipopolysaccharide biosynthetic process"/>
    <property type="evidence" value="ECO:0007669"/>
    <property type="project" value="UniProtKB-KW"/>
</dbReference>
<keyword evidence="6 9" id="KW-1133">Transmembrane helix</keyword>
<dbReference type="SUPFAM" id="SSF53448">
    <property type="entry name" value="Nucleotide-diphospho-sugar transferases"/>
    <property type="match status" value="1"/>
</dbReference>
<evidence type="ECO:0000256" key="6">
    <source>
        <dbReference type="ARBA" id="ARBA00022989"/>
    </source>
</evidence>
<feature type="domain" description="Glycosyltransferase 2-like" evidence="10">
    <location>
        <begin position="51"/>
        <end position="211"/>
    </location>
</feature>
<evidence type="ECO:0000256" key="7">
    <source>
        <dbReference type="ARBA" id="ARBA00023136"/>
    </source>
</evidence>
<evidence type="ECO:0000256" key="3">
    <source>
        <dbReference type="ARBA" id="ARBA00022679"/>
    </source>
</evidence>
<evidence type="ECO:0000256" key="8">
    <source>
        <dbReference type="SAM" id="MobiDB-lite"/>
    </source>
</evidence>
<keyword evidence="4 9" id="KW-0812">Transmembrane</keyword>
<dbReference type="PANTHER" id="PTHR48090:SF3">
    <property type="entry name" value="UNDECAPRENYL-PHOSPHATE 4-DEOXY-4-FORMAMIDO-L-ARABINOSE TRANSFERASE"/>
    <property type="match status" value="1"/>
</dbReference>
<evidence type="ECO:0000256" key="5">
    <source>
        <dbReference type="ARBA" id="ARBA00022985"/>
    </source>
</evidence>
<keyword evidence="7 9" id="KW-0472">Membrane</keyword>
<gene>
    <name evidence="11" type="ORF">UFOPK2158_00108</name>
</gene>
<evidence type="ECO:0000256" key="9">
    <source>
        <dbReference type="SAM" id="Phobius"/>
    </source>
</evidence>
<dbReference type="InterPro" id="IPR001173">
    <property type="entry name" value="Glyco_trans_2-like"/>
</dbReference>
<dbReference type="GO" id="GO:0016757">
    <property type="term" value="F:glycosyltransferase activity"/>
    <property type="evidence" value="ECO:0007669"/>
    <property type="project" value="UniProtKB-KW"/>
</dbReference>
<feature type="transmembrane region" description="Helical" evidence="9">
    <location>
        <begin position="326"/>
        <end position="346"/>
    </location>
</feature>
<evidence type="ECO:0000313" key="11">
    <source>
        <dbReference type="EMBL" id="CAB4634748.1"/>
    </source>
</evidence>
<protein>
    <submittedName>
        <fullName evidence="11">Unannotated protein</fullName>
    </submittedName>
</protein>
<feature type="transmembrane region" description="Helical" evidence="9">
    <location>
        <begin position="284"/>
        <end position="306"/>
    </location>
</feature>
<feature type="region of interest" description="Disordered" evidence="8">
    <location>
        <begin position="360"/>
        <end position="380"/>
    </location>
</feature>
<dbReference type="CDD" id="cd04179">
    <property type="entry name" value="DPM_DPG-synthase_like"/>
    <property type="match status" value="1"/>
</dbReference>
<sequence>MTEQCCSSKNLIIDCLCRPSPPRGGARKSASSIIYEGAGALDIPVILNVAVCLPAHDEKENIDLLLAELSHALKSPVIGKALVVIFDDASPAHLGAQLAPWRFDSFELVVLRSSVRIGKSEALHHAVSEALREDIDAIVMMDADWQDDPQYIPAMMQELISGNDVVNGRRVNLQHPWSQRVSSRAFNATVRRVTKVPMADISSGYKAMSRSGALALMPYLYGELHRFSLVMAVWIGLHVGEVNVVHRPRRFGKTKQGFARGWRGMLDVWTVQFLRRYHARPGQLFSGIGIAIIATSALLLLAGWAVPGLGFEFAASGVLTDVASRAIFYGAIFVSIGFLAELIVFLSRGAPTIAIRSHQPSGVSAGASKDFNRRDRSAQD</sequence>
<proteinExistence type="predicted"/>
<evidence type="ECO:0000256" key="1">
    <source>
        <dbReference type="ARBA" id="ARBA00022475"/>
    </source>
</evidence>
<organism evidence="11">
    <name type="scientific">freshwater metagenome</name>
    <dbReference type="NCBI Taxonomy" id="449393"/>
    <lineage>
        <taxon>unclassified sequences</taxon>
        <taxon>metagenomes</taxon>
        <taxon>ecological metagenomes</taxon>
    </lineage>
</organism>
<dbReference type="GO" id="GO:0005886">
    <property type="term" value="C:plasma membrane"/>
    <property type="evidence" value="ECO:0007669"/>
    <property type="project" value="TreeGrafter"/>
</dbReference>